<comment type="pathway">
    <text evidence="8">Nitrogen metabolism; (S)-allantoin degradation; allantoate from (S)-allantoin: step 1/1.</text>
</comment>
<dbReference type="GO" id="GO:0004038">
    <property type="term" value="F:allantoinase activity"/>
    <property type="evidence" value="ECO:0007669"/>
    <property type="project" value="UniProtKB-UniRule"/>
</dbReference>
<gene>
    <name evidence="8" type="primary">allB</name>
    <name evidence="10" type="ORF">RxyAA322_19910</name>
</gene>
<evidence type="ECO:0000256" key="5">
    <source>
        <dbReference type="ARBA" id="ARBA00022723"/>
    </source>
</evidence>
<keyword evidence="6 8" id="KW-0378">Hydrolase</keyword>
<dbReference type="InterPro" id="IPR017593">
    <property type="entry name" value="Allantoinase"/>
</dbReference>
<dbReference type="SUPFAM" id="SSF51556">
    <property type="entry name" value="Metallo-dependent hydrolases"/>
    <property type="match status" value="1"/>
</dbReference>
<feature type="binding site" evidence="8">
    <location>
        <position position="240"/>
    </location>
    <ligand>
        <name>Zn(2+)</name>
        <dbReference type="ChEBI" id="CHEBI:29105"/>
        <label>2</label>
    </ligand>
</feature>
<keyword evidence="7 8" id="KW-0862">Zinc</keyword>
<comment type="catalytic activity">
    <reaction evidence="8">
        <text>(S)-allantoin + H2O = allantoate + H(+)</text>
        <dbReference type="Rhea" id="RHEA:17029"/>
        <dbReference type="ChEBI" id="CHEBI:15377"/>
        <dbReference type="ChEBI" id="CHEBI:15378"/>
        <dbReference type="ChEBI" id="CHEBI:15678"/>
        <dbReference type="ChEBI" id="CHEBI:17536"/>
        <dbReference type="EC" id="3.5.2.5"/>
    </reaction>
</comment>
<comment type="similarity">
    <text evidence="8">Belongs to the metallo-dependent hydrolases superfamily. Allantoinase family.</text>
</comment>
<dbReference type="InterPro" id="IPR006680">
    <property type="entry name" value="Amidohydro-rel"/>
</dbReference>
<feature type="binding site" evidence="8">
    <location>
        <position position="313"/>
    </location>
    <ligand>
        <name>Zn(2+)</name>
        <dbReference type="ChEBI" id="CHEBI:29105"/>
        <label>1</label>
    </ligand>
</feature>
<evidence type="ECO:0000256" key="6">
    <source>
        <dbReference type="ARBA" id="ARBA00022801"/>
    </source>
</evidence>
<dbReference type="OrthoDB" id="9803027at2"/>
<dbReference type="NCBIfam" id="TIGR03178">
    <property type="entry name" value="allantoinase"/>
    <property type="match status" value="1"/>
</dbReference>
<evidence type="ECO:0000256" key="3">
    <source>
        <dbReference type="ARBA" id="ARBA00011881"/>
    </source>
</evidence>
<accession>A0A510HNJ1</accession>
<name>A0A510HNJ1_9ACTN</name>
<feature type="binding site" description="via carbamate group" evidence="8">
    <location>
        <position position="148"/>
    </location>
    <ligand>
        <name>Zn(2+)</name>
        <dbReference type="ChEBI" id="CHEBI:29105"/>
        <label>1</label>
    </ligand>
</feature>
<dbReference type="GO" id="GO:0008270">
    <property type="term" value="F:zinc ion binding"/>
    <property type="evidence" value="ECO:0007669"/>
    <property type="project" value="InterPro"/>
</dbReference>
<dbReference type="Gene3D" id="2.30.40.10">
    <property type="entry name" value="Urease, subunit C, domain 1"/>
    <property type="match status" value="1"/>
</dbReference>
<evidence type="ECO:0000256" key="1">
    <source>
        <dbReference type="ARBA" id="ARBA00002368"/>
    </source>
</evidence>
<dbReference type="InterPro" id="IPR032466">
    <property type="entry name" value="Metal_Hydrolase"/>
</dbReference>
<evidence type="ECO:0000259" key="9">
    <source>
        <dbReference type="Pfam" id="PF01979"/>
    </source>
</evidence>
<dbReference type="PANTHER" id="PTHR43668:SF4">
    <property type="entry name" value="ALLANTOINASE"/>
    <property type="match status" value="1"/>
</dbReference>
<dbReference type="GO" id="GO:0000256">
    <property type="term" value="P:allantoin catabolic process"/>
    <property type="evidence" value="ECO:0007669"/>
    <property type="project" value="UniProtKB-UniRule"/>
</dbReference>
<dbReference type="RefSeq" id="WP_143528175.1">
    <property type="nucleotide sequence ID" value="NZ_AP019791.1"/>
</dbReference>
<reference evidence="10" key="1">
    <citation type="journal article" date="2019" name="Microbiol. Resour. Announc.">
        <title>Complete Genome Sequence of Rubrobacter xylanophilus Strain AA3-22, Isolated from Arima Onsen in Japan.</title>
        <authorList>
            <person name="Tomariguchi N."/>
            <person name="Miyazaki K."/>
        </authorList>
    </citation>
    <scope>NUCLEOTIDE SEQUENCE [LARGE SCALE GENOMIC DNA]</scope>
    <source>
        <strain evidence="10">AA3-22</strain>
    </source>
</reference>
<comment type="cofactor">
    <cofactor evidence="8">
        <name>Zn(2+)</name>
        <dbReference type="ChEBI" id="CHEBI:29105"/>
    </cofactor>
    <text evidence="8">Binds 2 Zn(2+) ions per subunit.</text>
</comment>
<dbReference type="GO" id="GO:0005737">
    <property type="term" value="C:cytoplasm"/>
    <property type="evidence" value="ECO:0007669"/>
    <property type="project" value="TreeGrafter"/>
</dbReference>
<comment type="PTM">
    <text evidence="8">Carboxylation allows a single lysine to coordinate two zinc ions.</text>
</comment>
<keyword evidence="5 8" id="KW-0479">Metal-binding</keyword>
<feature type="binding site" evidence="8">
    <location>
        <position position="61"/>
    </location>
    <ligand>
        <name>Zn(2+)</name>
        <dbReference type="ChEBI" id="CHEBI:29105"/>
        <label>1</label>
    </ligand>
</feature>
<feature type="binding site" evidence="8">
    <location>
        <position position="63"/>
    </location>
    <ligand>
        <name>Zn(2+)</name>
        <dbReference type="ChEBI" id="CHEBI:29105"/>
        <label>1</label>
    </ligand>
</feature>
<dbReference type="GO" id="GO:0006145">
    <property type="term" value="P:purine nucleobase catabolic process"/>
    <property type="evidence" value="ECO:0007669"/>
    <property type="project" value="TreeGrafter"/>
</dbReference>
<dbReference type="EMBL" id="AP019791">
    <property type="protein sequence ID" value="BBL80137.1"/>
    <property type="molecule type" value="Genomic_DNA"/>
</dbReference>
<dbReference type="Pfam" id="PF01979">
    <property type="entry name" value="Amidohydro_1"/>
    <property type="match status" value="1"/>
</dbReference>
<dbReference type="SUPFAM" id="SSF51338">
    <property type="entry name" value="Composite domain of metallo-dependent hydrolases"/>
    <property type="match status" value="1"/>
</dbReference>
<dbReference type="UniPathway" id="UPA00395">
    <property type="reaction ID" value="UER00653"/>
</dbReference>
<keyword evidence="4 8" id="KW-0659">Purine metabolism</keyword>
<feature type="binding site" description="via carbamate group" evidence="8">
    <location>
        <position position="148"/>
    </location>
    <ligand>
        <name>Zn(2+)</name>
        <dbReference type="ChEBI" id="CHEBI:29105"/>
        <label>2</label>
    </ligand>
</feature>
<evidence type="ECO:0000256" key="2">
    <source>
        <dbReference type="ARBA" id="ARBA00010286"/>
    </source>
</evidence>
<dbReference type="Gene3D" id="3.20.20.140">
    <property type="entry name" value="Metal-dependent hydrolases"/>
    <property type="match status" value="1"/>
</dbReference>
<dbReference type="AlphaFoldDB" id="A0A510HNJ1"/>
<dbReference type="GO" id="GO:0050897">
    <property type="term" value="F:cobalt ion binding"/>
    <property type="evidence" value="ECO:0007669"/>
    <property type="project" value="InterPro"/>
</dbReference>
<comment type="function">
    <text evidence="8">Catalyzes the conversion of allantoin (5-ureidohydantoin) to allantoic acid by hydrolytic cleavage of the five-member hydantoin ring.</text>
</comment>
<dbReference type="HAMAP" id="MF_01645">
    <property type="entry name" value="Hydantoinase"/>
    <property type="match status" value="1"/>
</dbReference>
<comment type="similarity">
    <text evidence="2">Belongs to the metallo-dependent hydrolases superfamily. DHOase family. Class I DHOase subfamily.</text>
</comment>
<dbReference type="InterPro" id="IPR002195">
    <property type="entry name" value="Dihydroorotase_CS"/>
</dbReference>
<proteinExistence type="inferred from homology"/>
<protein>
    <recommendedName>
        <fullName evidence="8">Allantoinase</fullName>
        <ecNumber evidence="8">3.5.2.5</ecNumber>
    </recommendedName>
    <alternativeName>
        <fullName evidence="8">Allantoin-utilizing enzyme</fullName>
    </alternativeName>
</protein>
<dbReference type="EC" id="3.5.2.5" evidence="8"/>
<evidence type="ECO:0000256" key="4">
    <source>
        <dbReference type="ARBA" id="ARBA00022631"/>
    </source>
</evidence>
<evidence type="ECO:0000313" key="11">
    <source>
        <dbReference type="Proteomes" id="UP000318065"/>
    </source>
</evidence>
<feature type="binding site" evidence="8">
    <location>
        <position position="184"/>
    </location>
    <ligand>
        <name>Zn(2+)</name>
        <dbReference type="ChEBI" id="CHEBI:29105"/>
        <label>2</label>
    </ligand>
</feature>
<sequence length="455" mass="48696">MAAFDLIVRGGTVVCGDGCKVADVGVADGVVSAVGQELEGGAREEIDARGLHVFPGAIDAHVHFNEPGRTGWEGFASGTRALAAGGTTLGVEMPLNAHPPTTDAESFHLKLAAAERAAFVDFALWGGIVPGKVDRMEELAERGVSGFKAFMSATGTPDFEAADDLTLYEGMREAARLGLPVLVHAENRQITDALSHRAASTLRTTMRDYLDSRPVIAELEAISRAILFTSEVGCSLHIVHVSTGRGVALVAEARSRGIDVTCETCPHYLLLTDEDAERIGAAAKCAPPLRPREELESLWEAVLSGDVSFVTSDHSPCPPEMKAGEDMFRVWGGISGCQSLLAALLTEGHHRRGLPLERVAGLLSGAVARRFGFAGKGGIGEGNDADLVLVDLGESFELREEDLQYRHPISPYVGMRFRGRVVRTLVRGRTVFVDGKVAPEPAGRFVRPRREKGER</sequence>
<dbReference type="PROSITE" id="PS00482">
    <property type="entry name" value="DIHYDROOROTASE_1"/>
    <property type="match status" value="1"/>
</dbReference>
<dbReference type="InterPro" id="IPR050138">
    <property type="entry name" value="DHOase/Allantoinase_Hydrolase"/>
</dbReference>
<evidence type="ECO:0000256" key="8">
    <source>
        <dbReference type="HAMAP-Rule" id="MF_01645"/>
    </source>
</evidence>
<dbReference type="Proteomes" id="UP000318065">
    <property type="component" value="Chromosome"/>
</dbReference>
<evidence type="ECO:0000313" key="10">
    <source>
        <dbReference type="EMBL" id="BBL80137.1"/>
    </source>
</evidence>
<evidence type="ECO:0000256" key="7">
    <source>
        <dbReference type="ARBA" id="ARBA00022833"/>
    </source>
</evidence>
<comment type="subunit">
    <text evidence="3 8">Homotetramer.</text>
</comment>
<dbReference type="PANTHER" id="PTHR43668">
    <property type="entry name" value="ALLANTOINASE"/>
    <property type="match status" value="1"/>
</dbReference>
<feature type="domain" description="Amidohydrolase-related" evidence="9">
    <location>
        <begin position="53"/>
        <end position="431"/>
    </location>
</feature>
<dbReference type="NCBIfam" id="NF004839">
    <property type="entry name" value="PRK06189.1"/>
    <property type="match status" value="1"/>
</dbReference>
<feature type="modified residue" description="N6-carboxylysine" evidence="8">
    <location>
        <position position="148"/>
    </location>
</feature>
<dbReference type="InterPro" id="IPR011059">
    <property type="entry name" value="Metal-dep_hydrolase_composite"/>
</dbReference>
<dbReference type="InterPro" id="IPR047604">
    <property type="entry name" value="Allantoinase_bact"/>
</dbReference>
<comment type="function">
    <text evidence="1">Catalyzes the reversible cyclization of carbamoyl aspartate to dihydroorotate.</text>
</comment>
<organism evidence="10 11">
    <name type="scientific">Rubrobacter xylanophilus</name>
    <dbReference type="NCBI Taxonomy" id="49319"/>
    <lineage>
        <taxon>Bacteria</taxon>
        <taxon>Bacillati</taxon>
        <taxon>Actinomycetota</taxon>
        <taxon>Rubrobacteria</taxon>
        <taxon>Rubrobacterales</taxon>
        <taxon>Rubrobacteraceae</taxon>
        <taxon>Rubrobacter</taxon>
    </lineage>
</organism>
<keyword evidence="11" id="KW-1185">Reference proteome</keyword>